<accession>A0A836IKT5</accession>
<dbReference type="Proteomes" id="UP000674318">
    <property type="component" value="Unassembled WGS sequence"/>
</dbReference>
<feature type="region of interest" description="Disordered" evidence="1">
    <location>
        <begin position="1"/>
        <end position="64"/>
    </location>
</feature>
<evidence type="ECO:0000313" key="3">
    <source>
        <dbReference type="Proteomes" id="UP000674318"/>
    </source>
</evidence>
<dbReference type="GeneID" id="94289854"/>
<reference evidence="2 3" key="1">
    <citation type="submission" date="2021-02" db="EMBL/GenBank/DDBJ databases">
        <title>Porcisia hertigi Genome sequencing and assembly.</title>
        <authorList>
            <person name="Almutairi H."/>
            <person name="Gatherer D."/>
        </authorList>
    </citation>
    <scope>NUCLEOTIDE SEQUENCE [LARGE SCALE GENOMIC DNA]</scope>
    <source>
        <strain evidence="2 3">C119</strain>
    </source>
</reference>
<sequence>MHHSVPSLNSPRRSGVVSASASHRTASPAPELSSTRGRRSQCSGHNEEGSSASSVGRRRRRRTLGRSRTLCHADVCRFPSHRCPSAVLLDPFPNSRIHSLCVAGLSTLVTAHRTGLRLYRERRLPAPVAPTVQPDSASSSTLISLADRLSSSPTVATASPQAVSRAVGETTGVFDLIETRQRFQVRDSYLCASMQTALVNGAVYLSKWSRYFCVASGSDGDVHSVSVMSSGAHFCLGHTKHQANKVVCMQCTHLALEPYHPLSLTPAVVSVDEVGTVVLFDIEKETASVLEQAPMWYRQTPARPRERRTAPDGGELTSRIGGDSSVHAIGDRHQLPLQQQRLTPEEEGYVLDTMEKVAASERVAYHLEHGVATRVALIGPCLELCNRCHNAFSQPASSSRGYKLVSVYLSSRAQDLPADAAQLTQASGGDGSGAAELNVVLLRVLWGPRRAFVLEELRLVQQAAPTDVCDVGIAMSAPPYQVGLPMTLLLARPALEMWSLFGCTGDLLETRRVYTANCDGPNRGCRRAASEFFLHWIPLGRHRLVVGNGDEEMSWFCTAAVTNDGTVLLLGSVPVSVDRCGHGSAVPLAAPHQVGHNTPAAIQKELTAESFKDADLEAWLDDISVPGFRCASRPEAKYGSATAAAPKAAEVSGTESTPMDNDADDDSVSASRHNVTLPYTVLLELYTPKRSSKSHMRADTPSFSTGVVSVLPDWTANRLLLFRGDDEALLSVPLPFVEKVATLTDTNGYDADPREVNDGSAKPIDPANVVDGALSSPRVPRVHHATPDGAQPGGMTQYLREVTSKAATAASQGWSSSIQRWTPSVSSHLLYFDASRGTPTEAQPAPNSSSSQEAQAPAPGSRAAVLSSDTATVAVSTDVAADSHEPRHFFSFTRPLMSALFHLTDEDEQPALPAVMRAPLEGAIPDVKSTGKISNIALSAPPTQEPSADVDDSPSLGLPPRAASAGVQRSGSPHHRHHYHYHCPHHRRHNSTRESSTAGSSRYRSTRRSSHLSSTSPDNSLTVTRTATIEDGPAVQASYMAAQMALLKEESEAKSGSRASATGLFADSAEGASHMFASAMSRGQYALRRLTEVEEPLARNGLLYAWKDGHNDLYIRFSVERDERRQWKVTDAVGTHAQPSSLRGENVPFLRDVSKRSHQSPRPHLTLCRPSEVENGLHSMGFPSQYNATVLKRAATVGIANCFDFSAYFATLQVPQYVLDLQERDKCRFELEDLRLQQAKDLARLHPYDMVTIFQNEERVDANDTEWRLHATFPYDDAQDGHAVDLQQLNRDAAGSRSAVAGLEWRWADASETEAWGKEHDPAWNSRSRLKSLMKELKDWEVGPWVYATRWPSREEELQGAHGFTWSTSESPEHRCRRRQLTRLRISIVEREQQRDLIASHQRELDRLREELGL</sequence>
<feature type="region of interest" description="Disordered" evidence="1">
    <location>
        <begin position="937"/>
        <end position="1023"/>
    </location>
</feature>
<dbReference type="OrthoDB" id="273429at2759"/>
<feature type="region of interest" description="Disordered" evidence="1">
    <location>
        <begin position="639"/>
        <end position="669"/>
    </location>
</feature>
<dbReference type="KEGG" id="phet:94289854"/>
<gene>
    <name evidence="2" type="ORF">JKF63_03779</name>
</gene>
<dbReference type="RefSeq" id="XP_067754983.1">
    <property type="nucleotide sequence ID" value="XM_067899777.1"/>
</dbReference>
<organism evidence="2 3">
    <name type="scientific">Porcisia hertigi</name>
    <dbReference type="NCBI Taxonomy" id="2761500"/>
    <lineage>
        <taxon>Eukaryota</taxon>
        <taxon>Discoba</taxon>
        <taxon>Euglenozoa</taxon>
        <taxon>Kinetoplastea</taxon>
        <taxon>Metakinetoplastina</taxon>
        <taxon>Trypanosomatida</taxon>
        <taxon>Trypanosomatidae</taxon>
        <taxon>Leishmaniinae</taxon>
        <taxon>Porcisia</taxon>
    </lineage>
</organism>
<evidence type="ECO:0000313" key="2">
    <source>
        <dbReference type="EMBL" id="KAG5497515.1"/>
    </source>
</evidence>
<keyword evidence="3" id="KW-1185">Reference proteome</keyword>
<name>A0A836IKT5_9TRYP</name>
<proteinExistence type="predicted"/>
<feature type="compositionally biased region" description="Polar residues" evidence="1">
    <location>
        <begin position="1"/>
        <end position="25"/>
    </location>
</feature>
<dbReference type="EMBL" id="JAFJZO010000031">
    <property type="protein sequence ID" value="KAG5497515.1"/>
    <property type="molecule type" value="Genomic_DNA"/>
</dbReference>
<feature type="compositionally biased region" description="Polar residues" evidence="1">
    <location>
        <begin position="32"/>
        <end position="44"/>
    </location>
</feature>
<feature type="compositionally biased region" description="Basic residues" evidence="1">
    <location>
        <begin position="972"/>
        <end position="990"/>
    </location>
</feature>
<comment type="caution">
    <text evidence="2">The sequence shown here is derived from an EMBL/GenBank/DDBJ whole genome shotgun (WGS) entry which is preliminary data.</text>
</comment>
<protein>
    <submittedName>
        <fullName evidence="2">Uncharacterized protein</fullName>
    </submittedName>
</protein>
<feature type="region of interest" description="Disordered" evidence="1">
    <location>
        <begin position="836"/>
        <end position="862"/>
    </location>
</feature>
<evidence type="ECO:0000256" key="1">
    <source>
        <dbReference type="SAM" id="MobiDB-lite"/>
    </source>
</evidence>
<feature type="compositionally biased region" description="Polar residues" evidence="1">
    <location>
        <begin position="937"/>
        <end position="946"/>
    </location>
</feature>
<feature type="region of interest" description="Disordered" evidence="1">
    <location>
        <begin position="748"/>
        <end position="769"/>
    </location>
</feature>
<feature type="compositionally biased region" description="Low complexity" evidence="1">
    <location>
        <begin position="842"/>
        <end position="862"/>
    </location>
</feature>